<gene>
    <name evidence="2" type="ordered locus">ROP_pROB01-03860</name>
</gene>
<geneLocation type="plasmid" evidence="2">
    <name>pROB01</name>
</geneLocation>
<dbReference type="KEGG" id="rop:ROP_pROB01-03860"/>
<sequence>MIDNTRRLDTEGHFRSDPSYLPELRDYLDTLLRDRERVRAATELDDWARDEAVPSEAEITRLRQSIRRVQHELDALTEDERGQIEEAVRVVRRTRQTVHLGLPTTGPQTLDPHLETHS</sequence>
<dbReference type="PATRIC" id="fig|632772.20.peg.8131"/>
<reference evidence="2" key="1">
    <citation type="submission" date="2009-03" db="EMBL/GenBank/DDBJ databases">
        <title>Comparison of the complete genome sequences of Rhodococcus erythropolis PR4 and Rhodococcus opacus B4.</title>
        <authorList>
            <person name="Takarada H."/>
            <person name="Sekine M."/>
            <person name="Hosoyama A."/>
            <person name="Yamada R."/>
            <person name="Fujisawa T."/>
            <person name="Omata S."/>
            <person name="Shimizu A."/>
            <person name="Tsukatani N."/>
            <person name="Tanikawa S."/>
            <person name="Fujita N."/>
            <person name="Harayama S."/>
        </authorList>
    </citation>
    <scope>NUCLEOTIDE SEQUENCE [LARGE SCALE GENOMIC DNA]</scope>
    <source>
        <strain evidence="2">B4</strain>
        <plasmid evidence="2">pROB01</plasmid>
    </source>
</reference>
<dbReference type="EMBL" id="AP011116">
    <property type="protein sequence ID" value="BAH55885.1"/>
    <property type="molecule type" value="Genomic_DNA"/>
</dbReference>
<dbReference type="RefSeq" id="WP_007297923.1">
    <property type="nucleotide sequence ID" value="NC_012520.1"/>
</dbReference>
<evidence type="ECO:0000256" key="1">
    <source>
        <dbReference type="SAM" id="MobiDB-lite"/>
    </source>
</evidence>
<name>C1BDE1_RHOOB</name>
<dbReference type="HOGENOM" id="CLU_167599_0_0_11"/>
<dbReference type="OrthoDB" id="8421690at2"/>
<dbReference type="Proteomes" id="UP000002212">
    <property type="component" value="Plasmid pROB01"/>
</dbReference>
<dbReference type="AlphaFoldDB" id="C1BDE1"/>
<feature type="region of interest" description="Disordered" evidence="1">
    <location>
        <begin position="98"/>
        <end position="118"/>
    </location>
</feature>
<protein>
    <submittedName>
        <fullName evidence="2">Uncharacterized protein</fullName>
    </submittedName>
</protein>
<keyword evidence="2" id="KW-0614">Plasmid</keyword>
<organism evidence="2">
    <name type="scientific">Rhodococcus opacus (strain B4)</name>
    <dbReference type="NCBI Taxonomy" id="632772"/>
    <lineage>
        <taxon>Bacteria</taxon>
        <taxon>Bacillati</taxon>
        <taxon>Actinomycetota</taxon>
        <taxon>Actinomycetes</taxon>
        <taxon>Mycobacteriales</taxon>
        <taxon>Nocardiaceae</taxon>
        <taxon>Rhodococcus</taxon>
    </lineage>
</organism>
<evidence type="ECO:0000313" key="2">
    <source>
        <dbReference type="EMBL" id="BAH55885.1"/>
    </source>
</evidence>
<accession>C1BDE1</accession>
<proteinExistence type="predicted"/>